<evidence type="ECO:0000256" key="3">
    <source>
        <dbReference type="PROSITE-ProRule" id="PRU00221"/>
    </source>
</evidence>
<dbReference type="Gene3D" id="3.40.50.300">
    <property type="entry name" value="P-loop containing nucleotide triphosphate hydrolases"/>
    <property type="match status" value="1"/>
</dbReference>
<dbReference type="PANTHER" id="PTHR46082">
    <property type="entry name" value="ATP/GTP-BINDING PROTEIN-RELATED"/>
    <property type="match status" value="1"/>
</dbReference>
<feature type="domain" description="Nucleoside phosphorylase" evidence="4">
    <location>
        <begin position="14"/>
        <end position="296"/>
    </location>
</feature>
<feature type="repeat" description="WD" evidence="3">
    <location>
        <begin position="1023"/>
        <end position="1064"/>
    </location>
</feature>
<reference evidence="6 7" key="1">
    <citation type="submission" date="2024-07" db="EMBL/GenBank/DDBJ databases">
        <title>Section-level genome sequencing and comparative genomics of Aspergillus sections Usti and Cavernicolus.</title>
        <authorList>
            <consortium name="Lawrence Berkeley National Laboratory"/>
            <person name="Nybo J.L."/>
            <person name="Vesth T.C."/>
            <person name="Theobald S."/>
            <person name="Frisvad J.C."/>
            <person name="Larsen T.O."/>
            <person name="Kjaerboelling I."/>
            <person name="Rothschild-Mancinelli K."/>
            <person name="Lyhne E.K."/>
            <person name="Kogle M.E."/>
            <person name="Barry K."/>
            <person name="Clum A."/>
            <person name="Na H."/>
            <person name="Ledsgaard L."/>
            <person name="Lin J."/>
            <person name="Lipzen A."/>
            <person name="Kuo A."/>
            <person name="Riley R."/>
            <person name="Mondo S."/>
            <person name="Labutti K."/>
            <person name="Haridas S."/>
            <person name="Pangalinan J."/>
            <person name="Salamov A.A."/>
            <person name="Simmons B.A."/>
            <person name="Magnuson J.K."/>
            <person name="Chen J."/>
            <person name="Drula E."/>
            <person name="Henrissat B."/>
            <person name="Wiebenga A."/>
            <person name="Lubbers R.J."/>
            <person name="Gomes A.C."/>
            <person name="Makela M.R."/>
            <person name="Stajich J."/>
            <person name="Grigoriev I.V."/>
            <person name="Mortensen U.H."/>
            <person name="De Vries R.P."/>
            <person name="Baker S.E."/>
            <person name="Andersen M.R."/>
        </authorList>
    </citation>
    <scope>NUCLEOTIDE SEQUENCE [LARGE SCALE GENOMIC DNA]</scope>
    <source>
        <strain evidence="6 7">CBS 209.92</strain>
    </source>
</reference>
<feature type="repeat" description="WD" evidence="3">
    <location>
        <begin position="1065"/>
        <end position="1108"/>
    </location>
</feature>
<evidence type="ECO:0000313" key="6">
    <source>
        <dbReference type="EMBL" id="KAL2788159.1"/>
    </source>
</evidence>
<dbReference type="Proteomes" id="UP001610563">
    <property type="component" value="Unassembled WGS sequence"/>
</dbReference>
<dbReference type="InterPro" id="IPR027417">
    <property type="entry name" value="P-loop_NTPase"/>
</dbReference>
<dbReference type="Pfam" id="PF01048">
    <property type="entry name" value="PNP_UDP_1"/>
    <property type="match status" value="1"/>
</dbReference>
<dbReference type="PRINTS" id="PR00320">
    <property type="entry name" value="GPROTEINBRPT"/>
</dbReference>
<dbReference type="Pfam" id="PF24883">
    <property type="entry name" value="NPHP3_N"/>
    <property type="match status" value="1"/>
</dbReference>
<dbReference type="InterPro" id="IPR015943">
    <property type="entry name" value="WD40/YVTN_repeat-like_dom_sf"/>
</dbReference>
<dbReference type="InterPro" id="IPR020472">
    <property type="entry name" value="WD40_PAC1"/>
</dbReference>
<dbReference type="InterPro" id="IPR000845">
    <property type="entry name" value="Nucleoside_phosphorylase_d"/>
</dbReference>
<evidence type="ECO:0000313" key="7">
    <source>
        <dbReference type="Proteomes" id="UP001610563"/>
    </source>
</evidence>
<dbReference type="SUPFAM" id="SSF50978">
    <property type="entry name" value="WD40 repeat-like"/>
    <property type="match status" value="2"/>
</dbReference>
<gene>
    <name evidence="6" type="ORF">BJX66DRAFT_309444</name>
</gene>
<proteinExistence type="predicted"/>
<dbReference type="Gene3D" id="2.130.10.10">
    <property type="entry name" value="YVTN repeat-like/Quinoprotein amine dehydrogenase"/>
    <property type="match status" value="5"/>
</dbReference>
<dbReference type="EMBL" id="JBFTWV010000084">
    <property type="protein sequence ID" value="KAL2788159.1"/>
    <property type="molecule type" value="Genomic_DNA"/>
</dbReference>
<dbReference type="InterPro" id="IPR036322">
    <property type="entry name" value="WD40_repeat_dom_sf"/>
</dbReference>
<dbReference type="SUPFAM" id="SSF50969">
    <property type="entry name" value="YVTN repeat-like/Quinoprotein amine dehydrogenase"/>
    <property type="match status" value="1"/>
</dbReference>
<name>A0ABR4FY09_9EURO</name>
<dbReference type="InterPro" id="IPR011044">
    <property type="entry name" value="Quino_amine_DH_bsu"/>
</dbReference>
<dbReference type="InterPro" id="IPR056884">
    <property type="entry name" value="NPHP3-like_N"/>
</dbReference>
<feature type="repeat" description="WD" evidence="3">
    <location>
        <begin position="1158"/>
        <end position="1199"/>
    </location>
</feature>
<sequence length="1680" mass="186198">MAKRRRLSVEDYTVGWICALPIELAAAQEMLNEIHEGFDNHHPNSIYTLGRIADHNVVVACLPMGQMGTNSAATVAARMQSSYPGIRFAVLVGIGGGVPTAKADIRLGDVVVSLPEKTHGGVVQYDFGKATPNGLERTNYLNAPPKILLEAVAKVQASHLRGQTRLHECVGHGKNFESPSPEHDVLFEADYEHAGGETCKDCDRVKAVQRGSREKGIVLHYGTIASGNLVMRSGTERDRVSSELGSVLCFEMEAAGLMNILGCIVIRGICNYADSHKNKEWQPYASATAAAYAKELLAVIPPASVSMIRTAEEVFNEKQANQETLSRLPYVAEATFNSYQKQHERTCLDNTRSQVLEEINAWADKRDGASIFWLNGWAGIGKSTIARTIARQYDDKRRLGARFFFSKGGGDLGHAGKFVTTITRQLANNILALQSFICEATESCVDIGAQSLTDQWRQLVVCPLSGLTDRSGLLPFIVVIDALDECDDDRNIRIIIQLLAQAQLASCGHLKVLITSRPTIPIEHEFSRIPQESRCGLVLHHLPSEALHQDITMYLEHELLTIAEAMGLGTSWPGAEALKSLTDKASGLFIWCATACRFIEEGGLFAQERLDKLLQDGSPNSGPQERLNEIYTSVLRTAVSTTYTESEQKSAYRFLRQVLGAIVLLSSPLPLESLCKLLQLPVQKVANMLRSLHAILDITRDPSRSVHLHHPSFRDFLLDKARCNDLPFGVDEQNANHEVAHACLQLMASTLREDICDLKSYQVLRDNVSETQIKQSLPLEAQYACLFWVQHIYKSKALLADNDTVYGFLSEHILHWLEALSWMRRVPEAIRALLSLQSMASDNDCPRLYELIWDAKRLVQANKSMLEQAPLQIYFSALLFAPSHSVIRVRFQGPLRRWMKKLPSIQNDWSPLQQTIDCQGDGASYIAFSPDTNLLASTSGTIVRLWDPLTGDCLHLLQPPIEPKISPPDYAWGIPSEQNDVLCDTINVVNIIVFSKNGKILASRRRRTVYLWATITGHCLGALRGHSLQVNQLAFSCDGMILASTSSDQTVRLWNPSTMECLHILEGHVDHVHGVAFSPPPHVSILASSSFDGTIRVWDSLTGNCLHVLKTNIARPCTLVFSRDGKMLASAGIVDDGATGSRFVQLWSPLAGQCLLTLEHPFNPVTAIAFSPDSRILASASIDGTVRLWNPISGECLRILEHAAWVAHVTFSSDGKILASTTRSPLNKVRLWDPVDGALLQVLGGHGKTVTMNAFLPSMHHKNRVLASGTNDDCVLIWTPSTEQDPHAVEAQYDDSYGIAASPDGEKLASYSWNTIRLWHMPTGTFLQEFKCPGDYLKQLAFTPNGNNLVGHLICSLTPARSKIIWNLSTGQSLLLPRGSYRTILLSRQGDLLVTVDDEISDSRDPSTGQPTQLPWDSYRSSFFTWYRDLLVAVDDESSASRDYSTEQHLLILNDCTNAIREIALSLHGGVLMWGYGIQVWDLSNAQYSRTFHIDPGSRSQIALSADGTKLAVTDKEKIHLWSLPTGHCLQTLTGHANHVSVVTFTGDGALLASVSGHPDFDWNYSRSTSLANSLRLWDTSTGECLYMLEDIPVITNLSFSTNEQYLKTSLGLLRFDRSDNTLRVLDHGLFVRRYWITHNGENFLWLPSEYQPKYAAVCDDVVVLLCESGRMVFLHFDLD</sequence>
<dbReference type="InterPro" id="IPR035994">
    <property type="entry name" value="Nucleoside_phosphorylase_sf"/>
</dbReference>
<evidence type="ECO:0000259" key="5">
    <source>
        <dbReference type="Pfam" id="PF24883"/>
    </source>
</evidence>
<dbReference type="PANTHER" id="PTHR46082:SF11">
    <property type="entry name" value="AAA+ ATPASE DOMAIN-CONTAINING PROTEIN-RELATED"/>
    <property type="match status" value="1"/>
</dbReference>
<evidence type="ECO:0000259" key="4">
    <source>
        <dbReference type="Pfam" id="PF01048"/>
    </source>
</evidence>
<keyword evidence="2" id="KW-0677">Repeat</keyword>
<comment type="caution">
    <text evidence="6">The sequence shown here is derived from an EMBL/GenBank/DDBJ whole genome shotgun (WGS) entry which is preliminary data.</text>
</comment>
<dbReference type="InterPro" id="IPR001680">
    <property type="entry name" value="WD40_rpt"/>
</dbReference>
<protein>
    <submittedName>
        <fullName evidence="6">WD40-repeat-containing domain protein</fullName>
    </submittedName>
</protein>
<dbReference type="InterPro" id="IPR053137">
    <property type="entry name" value="NLR-like"/>
</dbReference>
<dbReference type="SUPFAM" id="SSF53167">
    <property type="entry name" value="Purine and uridine phosphorylases"/>
    <property type="match status" value="1"/>
</dbReference>
<keyword evidence="1 3" id="KW-0853">WD repeat</keyword>
<accession>A0ABR4FY09</accession>
<dbReference type="Pfam" id="PF00400">
    <property type="entry name" value="WD40"/>
    <property type="match status" value="6"/>
</dbReference>
<dbReference type="SMART" id="SM00320">
    <property type="entry name" value="WD40"/>
    <property type="match status" value="12"/>
</dbReference>
<feature type="domain" description="Nephrocystin 3-like N-terminal" evidence="5">
    <location>
        <begin position="357"/>
        <end position="517"/>
    </location>
</feature>
<organism evidence="6 7">
    <name type="scientific">Aspergillus keveii</name>
    <dbReference type="NCBI Taxonomy" id="714993"/>
    <lineage>
        <taxon>Eukaryota</taxon>
        <taxon>Fungi</taxon>
        <taxon>Dikarya</taxon>
        <taxon>Ascomycota</taxon>
        <taxon>Pezizomycotina</taxon>
        <taxon>Eurotiomycetes</taxon>
        <taxon>Eurotiomycetidae</taxon>
        <taxon>Eurotiales</taxon>
        <taxon>Aspergillaceae</taxon>
        <taxon>Aspergillus</taxon>
        <taxon>Aspergillus subgen. Nidulantes</taxon>
    </lineage>
</organism>
<dbReference type="Gene3D" id="3.40.50.1580">
    <property type="entry name" value="Nucleoside phosphorylase domain"/>
    <property type="match status" value="1"/>
</dbReference>
<evidence type="ECO:0000256" key="2">
    <source>
        <dbReference type="ARBA" id="ARBA00022737"/>
    </source>
</evidence>
<dbReference type="PROSITE" id="PS50294">
    <property type="entry name" value="WD_REPEATS_REGION"/>
    <property type="match status" value="3"/>
</dbReference>
<dbReference type="SUPFAM" id="SSF52540">
    <property type="entry name" value="P-loop containing nucleoside triphosphate hydrolases"/>
    <property type="match status" value="1"/>
</dbReference>
<evidence type="ECO:0000256" key="1">
    <source>
        <dbReference type="ARBA" id="ARBA00022574"/>
    </source>
</evidence>
<dbReference type="CDD" id="cd00200">
    <property type="entry name" value="WD40"/>
    <property type="match status" value="1"/>
</dbReference>
<dbReference type="PROSITE" id="PS50082">
    <property type="entry name" value="WD_REPEATS_2"/>
    <property type="match status" value="3"/>
</dbReference>
<keyword evidence="7" id="KW-1185">Reference proteome</keyword>